<organism evidence="1">
    <name type="scientific">Drosophila melanogaster</name>
    <name type="common">Fruit fly</name>
    <dbReference type="NCBI Taxonomy" id="7227"/>
    <lineage>
        <taxon>Eukaryota</taxon>
        <taxon>Metazoa</taxon>
        <taxon>Ecdysozoa</taxon>
        <taxon>Arthropoda</taxon>
        <taxon>Hexapoda</taxon>
        <taxon>Insecta</taxon>
        <taxon>Pterygota</taxon>
        <taxon>Neoptera</taxon>
        <taxon>Endopterygota</taxon>
        <taxon>Diptera</taxon>
        <taxon>Brachycera</taxon>
        <taxon>Muscomorpha</taxon>
        <taxon>Ephydroidea</taxon>
        <taxon>Drosophilidae</taxon>
        <taxon>Drosophila</taxon>
        <taxon>Sophophora</taxon>
    </lineage>
</organism>
<reference evidence="1" key="1">
    <citation type="journal article" date="2003" name="Genome Biol.">
        <title>An integrated gene annotation and transcriptional profiling approach towards the full gene content of the Drosophila genome.</title>
        <authorList>
            <person name="Hild M."/>
            <person name="Beckmann B."/>
            <person name="Haas S.A."/>
            <person name="Koch B."/>
            <person name="Solovyev V."/>
            <person name="Busold C."/>
            <person name="Fellenberg K."/>
            <person name="Boutros M."/>
            <person name="Vingron M."/>
            <person name="Sauer F."/>
            <person name="Hoheisel J.D."/>
            <person name="Paro R."/>
        </authorList>
    </citation>
    <scope>NUCLEOTIDE SEQUENCE</scope>
</reference>
<accession>Q6IJN5</accession>
<dbReference type="EMBL" id="BK002681">
    <property type="protein sequence ID" value="DAA04187.1"/>
    <property type="molecule type" value="Genomic_DNA"/>
</dbReference>
<proteinExistence type="predicted"/>
<evidence type="ECO:0000313" key="1">
    <source>
        <dbReference type="EMBL" id="DAA04187.1"/>
    </source>
</evidence>
<sequence>MWHNRLYVESTGAQCGEKFFFGGGGESAKSQVTNKLDLPVNGAFPFPFSDTKSQPHTYTYTFRGENLSQSL</sequence>
<dbReference type="AlphaFoldDB" id="Q6IJN5"/>
<gene>
    <name evidence="1" type="ORF">HDC14579</name>
</gene>
<name>Q6IJN5_DROME</name>
<protein>
    <submittedName>
        <fullName evidence="1">HDC14579</fullName>
    </submittedName>
</protein>